<name>K1S968_9ZZZZ</name>
<accession>K1S968</accession>
<sequence>GNMDVGDVVGGRDYLTGASMKKPIGRKIWTISEGKEKIEYKLEGES</sequence>
<comment type="caution">
    <text evidence="1">The sequence shown here is derived from an EMBL/GenBank/DDBJ whole genome shotgun (WGS) entry which is preliminary data.</text>
</comment>
<reference evidence="1" key="1">
    <citation type="journal article" date="2013" name="Environ. Microbiol.">
        <title>Microbiota from the distal guts of lean and obese adolescents exhibit partial functional redundancy besides clear differences in community structure.</title>
        <authorList>
            <person name="Ferrer M."/>
            <person name="Ruiz A."/>
            <person name="Lanza F."/>
            <person name="Haange S.B."/>
            <person name="Oberbach A."/>
            <person name="Till H."/>
            <person name="Bargiela R."/>
            <person name="Campoy C."/>
            <person name="Segura M.T."/>
            <person name="Richter M."/>
            <person name="von Bergen M."/>
            <person name="Seifert J."/>
            <person name="Suarez A."/>
        </authorList>
    </citation>
    <scope>NUCLEOTIDE SEQUENCE</scope>
</reference>
<gene>
    <name evidence="1" type="ORF">LEA_20866</name>
</gene>
<organism evidence="1">
    <name type="scientific">human gut metagenome</name>
    <dbReference type="NCBI Taxonomy" id="408170"/>
    <lineage>
        <taxon>unclassified sequences</taxon>
        <taxon>metagenomes</taxon>
        <taxon>organismal metagenomes</taxon>
    </lineage>
</organism>
<dbReference type="EMBL" id="AJWY01014358">
    <property type="protein sequence ID" value="EKC43991.1"/>
    <property type="molecule type" value="Genomic_DNA"/>
</dbReference>
<protein>
    <submittedName>
        <fullName evidence="1">Uncharacterized protein</fullName>
    </submittedName>
</protein>
<evidence type="ECO:0000313" key="1">
    <source>
        <dbReference type="EMBL" id="EKC43991.1"/>
    </source>
</evidence>
<proteinExistence type="predicted"/>
<dbReference type="AlphaFoldDB" id="K1S968"/>
<feature type="non-terminal residue" evidence="1">
    <location>
        <position position="1"/>
    </location>
</feature>